<organism evidence="4 5">
    <name type="scientific">Pontibacter toksunensis</name>
    <dbReference type="NCBI Taxonomy" id="1332631"/>
    <lineage>
        <taxon>Bacteria</taxon>
        <taxon>Pseudomonadati</taxon>
        <taxon>Bacteroidota</taxon>
        <taxon>Cytophagia</taxon>
        <taxon>Cytophagales</taxon>
        <taxon>Hymenobacteraceae</taxon>
        <taxon>Pontibacter</taxon>
    </lineage>
</organism>
<dbReference type="Pfam" id="PF01833">
    <property type="entry name" value="TIG"/>
    <property type="match status" value="4"/>
</dbReference>
<evidence type="ECO:0000313" key="4">
    <source>
        <dbReference type="EMBL" id="MFD3001915.1"/>
    </source>
</evidence>
<dbReference type="EMBL" id="JBHUOX010000012">
    <property type="protein sequence ID" value="MFD3001915.1"/>
    <property type="molecule type" value="Genomic_DNA"/>
</dbReference>
<dbReference type="Gene3D" id="2.120.10.30">
    <property type="entry name" value="TolB, C-terminal domain"/>
    <property type="match status" value="2"/>
</dbReference>
<dbReference type="Pfam" id="PF17170">
    <property type="entry name" value="DUF5128"/>
    <property type="match status" value="1"/>
</dbReference>
<feature type="domain" description="IPT/TIG" evidence="3">
    <location>
        <begin position="1173"/>
        <end position="1251"/>
    </location>
</feature>
<gene>
    <name evidence="4" type="ORF">ACFS7Z_16195</name>
</gene>
<dbReference type="PANTHER" id="PTHR24104">
    <property type="entry name" value="E3 UBIQUITIN-PROTEIN LIGASE NHLRC1-RELATED"/>
    <property type="match status" value="1"/>
</dbReference>
<keyword evidence="5" id="KW-1185">Reference proteome</keyword>
<comment type="caution">
    <text evidence="4">The sequence shown here is derived from an EMBL/GenBank/DDBJ whole genome shotgun (WGS) entry which is preliminary data.</text>
</comment>
<dbReference type="SUPFAM" id="SSF63829">
    <property type="entry name" value="Calcium-dependent phosphotriesterase"/>
    <property type="match status" value="1"/>
</dbReference>
<accession>A0ABW6BX29</accession>
<name>A0ABW6BX29_9BACT</name>
<dbReference type="SUPFAM" id="SSF81296">
    <property type="entry name" value="E set domains"/>
    <property type="match status" value="4"/>
</dbReference>
<reference evidence="5" key="1">
    <citation type="journal article" date="2019" name="Int. J. Syst. Evol. Microbiol.">
        <title>The Global Catalogue of Microorganisms (GCM) 10K type strain sequencing project: providing services to taxonomists for standard genome sequencing and annotation.</title>
        <authorList>
            <consortium name="The Broad Institute Genomics Platform"/>
            <consortium name="The Broad Institute Genome Sequencing Center for Infectious Disease"/>
            <person name="Wu L."/>
            <person name="Ma J."/>
        </authorList>
    </citation>
    <scope>NUCLEOTIDE SEQUENCE [LARGE SCALE GENOMIC DNA]</scope>
    <source>
        <strain evidence="5">KCTC 23984</strain>
    </source>
</reference>
<evidence type="ECO:0000256" key="1">
    <source>
        <dbReference type="ARBA" id="ARBA00022737"/>
    </source>
</evidence>
<dbReference type="SUPFAM" id="SSF101898">
    <property type="entry name" value="NHL repeat"/>
    <property type="match status" value="1"/>
</dbReference>
<dbReference type="InterPro" id="IPR050952">
    <property type="entry name" value="TRIM-NHL_E3_ligases"/>
</dbReference>
<dbReference type="SMART" id="SM00429">
    <property type="entry name" value="IPT"/>
    <property type="match status" value="4"/>
</dbReference>
<dbReference type="Pfam" id="PF18962">
    <property type="entry name" value="Por_Secre_tail"/>
    <property type="match status" value="1"/>
</dbReference>
<dbReference type="Gene3D" id="2.60.40.10">
    <property type="entry name" value="Immunoglobulins"/>
    <property type="match status" value="4"/>
</dbReference>
<evidence type="ECO:0000259" key="3">
    <source>
        <dbReference type="SMART" id="SM00429"/>
    </source>
</evidence>
<dbReference type="InterPro" id="IPR001258">
    <property type="entry name" value="NHL_repeat"/>
</dbReference>
<feature type="domain" description="IPT/TIG" evidence="3">
    <location>
        <begin position="1338"/>
        <end position="1419"/>
    </location>
</feature>
<feature type="domain" description="IPT/TIG" evidence="3">
    <location>
        <begin position="1090"/>
        <end position="1171"/>
    </location>
</feature>
<feature type="domain" description="IPT/TIG" evidence="3">
    <location>
        <begin position="1255"/>
        <end position="1336"/>
    </location>
</feature>
<dbReference type="NCBIfam" id="TIGR04183">
    <property type="entry name" value="Por_Secre_tail"/>
    <property type="match status" value="1"/>
</dbReference>
<dbReference type="InterPro" id="IPR026444">
    <property type="entry name" value="Secre_tail"/>
</dbReference>
<dbReference type="InterPro" id="IPR011044">
    <property type="entry name" value="Quino_amine_DH_bsu"/>
</dbReference>
<keyword evidence="1" id="KW-0677">Repeat</keyword>
<dbReference type="Proteomes" id="UP001597641">
    <property type="component" value="Unassembled WGS sequence"/>
</dbReference>
<dbReference type="RefSeq" id="WP_377486687.1">
    <property type="nucleotide sequence ID" value="NZ_JBHUOX010000012.1"/>
</dbReference>
<dbReference type="SUPFAM" id="SSF50969">
    <property type="entry name" value="YVTN repeat-like/Quinoprotein amine dehydrogenase"/>
    <property type="match status" value="1"/>
</dbReference>
<sequence>MKQTLLFFLLLLPLHFILAQVPGYQLKSTIGSTPSFDLGGMAVDAADNIYVIDKTRILKMKEGEILSEFSVELEEYANSYIPDGAPGGITVDDQGYIYLLNRVKKRIEKHDPAGIFLETFGNAGEGPEEYLYPWTIHYNKHLQLCIFDSLKRKIFVYDKEGKYIKSIALADAAPEYHTSSIQIALDDQGKIYVAETKRNLESNSFISLLTVLNQEGEIVQRFSEKAIADGGLIRPTHIDLDKNGDIYISNFTPAINIYSSAGEFKKRLLLNTEPDSRYWRSDFKIVFDSQNNMYLGSYSRYGSAVSKYNANQQFLEQWGSLRRPYEVVLDNNNNLYMLDLFKNEVVKLNPEGQELLVFGGKDAGIENPLTLAVDNQGYIYVVDIEGTRTSIKKFDAMGNYIRSFNNIAGYYKVNSGTYVSAGLAVDQIGNMYVTSHNTNALSKYSPEGVLLATFGSMGKGPGQLWKPLDVSVDAGSYVYVTDINGHRIQKFSSTGKFLQQYGSFRTDEYDRLARASITTDALGNTVVSSLDGAVYKVTYYDARGKAVSSLPDDSPSISISADGKFIAAADHYKDVIKVYETTTPLVYNLIQGSIYHDINLNCVQDTNEPGLAGVITKAEPGPYYAITDAGGHYSLAVGKGTFTVEPLFEEMAGKKSQLSCLPNQNASTFTFDSFGNNSGSHNIGVKVVVSPILSVSVASDRRRRCFESTTKLTYSNTGYALAEDAKVYLQLPAQVDLLSADKPYTRLPNGTYVFDAGTVAAGQKSVITIQDKVVCGDETIRGMTVCTRAWITPGNQSPTAPPAPVITITGTCNPETGKVRFVIKNTGQVDMEKSEQFRKYINGLLSTVEDYRLAAGDSLVLWVPAGGRTVRLEADQPEGNGDNTMASTTIEACSTAATPTAFSTGFVNALPTDDEEAEVAEECLPIIDSFDPNDKLVTPTGQTEENYTPTGVALKYKIRFQNTGTDVAYRVVVVDTLSEHLDLSTLQIGSVSHTHRYELSGKGKAVLTWTFDNIMLPDSTSNEPGSHGYIQFSIKPKANLPEKTAVENYADIFFDFNSPVRTNITENRIYDMPLVVDETVRLNLEQIIAIPAISSFAPAAGKYGTEVSISGKRFSATAASNKVYFNGILAPVVSASDTELRVLVPVSATTGTVKVVTPDGAANTADAFKVYQPPVLSSFSPAEGIAGSTVTLMGEQLNPDLLQSIKLGTKACDIISNTGDVLVVRVPSEAVTSKFKIVTKGGETESTTEYVVWHQPSISSLSKTTDAVGAIITLAGEHFAPLADRNRVMFGDVQAEVLQATPTQLTVKVPVGAGSGFVTVETPGGKTTSTVSFEVIPAPVFVSMAPSKGSVGTEVEITGANFGTLGVQDEIQFNGEKALILEASDARYKVRVPRGASTGKVKITGYGGIAYSTSDFEIEELTPTQSIVVYPNPTTGYFTINFLQADFDVQAVQVFSTVGKLIHSAAVSSPRPDKLEMNLAFAQTGLYILHIRTDRGIVTKKLTLL</sequence>
<dbReference type="InterPro" id="IPR055353">
    <property type="entry name" value="DUF7619"/>
</dbReference>
<dbReference type="PROSITE" id="PS51125">
    <property type="entry name" value="NHL"/>
    <property type="match status" value="1"/>
</dbReference>
<dbReference type="Gene3D" id="2.40.10.500">
    <property type="match status" value="1"/>
</dbReference>
<evidence type="ECO:0000256" key="2">
    <source>
        <dbReference type="PROSITE-ProRule" id="PRU00504"/>
    </source>
</evidence>
<dbReference type="CDD" id="cd05819">
    <property type="entry name" value="NHL"/>
    <property type="match status" value="2"/>
</dbReference>
<feature type="repeat" description="NHL" evidence="2">
    <location>
        <begin position="451"/>
        <end position="494"/>
    </location>
</feature>
<dbReference type="PANTHER" id="PTHR24104:SF25">
    <property type="entry name" value="PROTEIN LIN-41"/>
    <property type="match status" value="1"/>
</dbReference>
<protein>
    <submittedName>
        <fullName evidence="4">IPT/TIG domain-containing protein</fullName>
    </submittedName>
</protein>
<dbReference type="InterPro" id="IPR011042">
    <property type="entry name" value="6-blade_b-propeller_TolB-like"/>
</dbReference>
<evidence type="ECO:0000313" key="5">
    <source>
        <dbReference type="Proteomes" id="UP001597641"/>
    </source>
</evidence>
<dbReference type="SUPFAM" id="SSF117074">
    <property type="entry name" value="Hypothetical protein PA1324"/>
    <property type="match status" value="1"/>
</dbReference>
<dbReference type="Pfam" id="PF24595">
    <property type="entry name" value="DUF7619"/>
    <property type="match status" value="1"/>
</dbReference>
<dbReference type="InterPro" id="IPR014756">
    <property type="entry name" value="Ig_E-set"/>
</dbReference>
<proteinExistence type="predicted"/>
<dbReference type="CDD" id="cd00603">
    <property type="entry name" value="IPT_PCSR"/>
    <property type="match status" value="1"/>
</dbReference>
<dbReference type="InterPro" id="IPR013783">
    <property type="entry name" value="Ig-like_fold"/>
</dbReference>
<dbReference type="InterPro" id="IPR002909">
    <property type="entry name" value="IPT_dom"/>
</dbReference>